<dbReference type="SUPFAM" id="SSF56349">
    <property type="entry name" value="DNA breaking-rejoining enzymes"/>
    <property type="match status" value="1"/>
</dbReference>
<evidence type="ECO:0000259" key="5">
    <source>
        <dbReference type="PROSITE" id="PS51898"/>
    </source>
</evidence>
<feature type="domain" description="Tyr recombinase" evidence="5">
    <location>
        <begin position="194"/>
        <end position="369"/>
    </location>
</feature>
<dbReference type="InterPro" id="IPR002104">
    <property type="entry name" value="Integrase_catalytic"/>
</dbReference>
<dbReference type="AlphaFoldDB" id="A0A120KMM9"/>
<dbReference type="KEGG" id="dfi:AXF13_15400"/>
<dbReference type="CDD" id="cd00796">
    <property type="entry name" value="INT_Rci_Hp1_C"/>
    <property type="match status" value="1"/>
</dbReference>
<proteinExistence type="inferred from homology"/>
<evidence type="ECO:0000313" key="7">
    <source>
        <dbReference type="Proteomes" id="UP000069241"/>
    </source>
</evidence>
<sequence length="380" mass="43511">MGTPQRIKTKYPGVFYRLVKRLGKANADEQVFYIVFKKDGKVIEEKVGRQYADAMTAAKASGIRAERIEGKRLSRKELRQQQETEKKAKAACMPIEQLWRLYQEALPNRNWQTDISLYKLYLEKDFAQKLPKEIFTLEVDAVSQRMNKANKSPQTIKHAIGLLRRIIRFGVKKGLCPTIDSSKLYFEMPVVDNEKTECLTQDQLKKYLEALDKEADQNAAAFLRLALATGMRKGALMALRWDDIDFERGFITLRGDAAKKGKTERIPLTPATKIIFERIQRTVSPYVFPGRDGGQRKFFSRTARRVRDAAGLPPNFRPLHGLRHAYASFLASSGKVDLYTLQKLLTHSSPQMTQRYAHLADEAMQRAASIADEIFDMEKK</sequence>
<dbReference type="PANTHER" id="PTHR30629">
    <property type="entry name" value="PROPHAGE INTEGRASE"/>
    <property type="match status" value="1"/>
</dbReference>
<keyword evidence="3" id="KW-0238">DNA-binding</keyword>
<dbReference type="InterPro" id="IPR010998">
    <property type="entry name" value="Integrase_recombinase_N"/>
</dbReference>
<dbReference type="InterPro" id="IPR011010">
    <property type="entry name" value="DNA_brk_join_enz"/>
</dbReference>
<accession>A0A120KMM9</accession>
<comment type="similarity">
    <text evidence="1">Belongs to the 'phage' integrase family.</text>
</comment>
<dbReference type="PANTHER" id="PTHR30629:SF2">
    <property type="entry name" value="PROPHAGE INTEGRASE INTS-RELATED"/>
    <property type="match status" value="1"/>
</dbReference>
<dbReference type="InterPro" id="IPR013762">
    <property type="entry name" value="Integrase-like_cat_sf"/>
</dbReference>
<keyword evidence="7" id="KW-1185">Reference proteome</keyword>
<evidence type="ECO:0000256" key="4">
    <source>
        <dbReference type="ARBA" id="ARBA00023172"/>
    </source>
</evidence>
<evidence type="ECO:0000313" key="6">
    <source>
        <dbReference type="EMBL" id="AMD91654.1"/>
    </source>
</evidence>
<evidence type="ECO:0000256" key="1">
    <source>
        <dbReference type="ARBA" id="ARBA00008857"/>
    </source>
</evidence>
<dbReference type="Gene3D" id="1.10.443.10">
    <property type="entry name" value="Intergrase catalytic core"/>
    <property type="match status" value="1"/>
</dbReference>
<dbReference type="Pfam" id="PF00589">
    <property type="entry name" value="Phage_integrase"/>
    <property type="match status" value="1"/>
</dbReference>
<evidence type="ECO:0000256" key="3">
    <source>
        <dbReference type="ARBA" id="ARBA00023125"/>
    </source>
</evidence>
<dbReference type="InterPro" id="IPR050808">
    <property type="entry name" value="Phage_Integrase"/>
</dbReference>
<reference evidence="7" key="1">
    <citation type="submission" date="2016-02" db="EMBL/GenBank/DDBJ databases">
        <authorList>
            <person name="Holder M.E."/>
            <person name="Ajami N.J."/>
            <person name="Petrosino J.F."/>
        </authorList>
    </citation>
    <scope>NUCLEOTIDE SEQUENCE [LARGE SCALE GENOMIC DNA]</scope>
    <source>
        <strain evidence="7">CCUG 45958</strain>
    </source>
</reference>
<keyword evidence="2" id="KW-0229">DNA integration</keyword>
<dbReference type="GO" id="GO:0003677">
    <property type="term" value="F:DNA binding"/>
    <property type="evidence" value="ECO:0007669"/>
    <property type="project" value="UniProtKB-KW"/>
</dbReference>
<gene>
    <name evidence="6" type="ORF">AXF13_15400</name>
</gene>
<dbReference type="GO" id="GO:0015074">
    <property type="term" value="P:DNA integration"/>
    <property type="evidence" value="ECO:0007669"/>
    <property type="project" value="UniProtKB-KW"/>
</dbReference>
<evidence type="ECO:0000256" key="2">
    <source>
        <dbReference type="ARBA" id="ARBA00022908"/>
    </source>
</evidence>
<dbReference type="EMBL" id="CP014229">
    <property type="protein sequence ID" value="AMD91654.1"/>
    <property type="molecule type" value="Genomic_DNA"/>
</dbReference>
<dbReference type="Gene3D" id="1.10.150.130">
    <property type="match status" value="1"/>
</dbReference>
<keyword evidence="4" id="KW-0233">DNA recombination</keyword>
<organism evidence="6 7">
    <name type="scientific">Desulfovibrio fairfieldensis</name>
    <dbReference type="NCBI Taxonomy" id="44742"/>
    <lineage>
        <taxon>Bacteria</taxon>
        <taxon>Pseudomonadati</taxon>
        <taxon>Thermodesulfobacteriota</taxon>
        <taxon>Desulfovibrionia</taxon>
        <taxon>Desulfovibrionales</taxon>
        <taxon>Desulfovibrionaceae</taxon>
        <taxon>Desulfovibrio</taxon>
    </lineage>
</organism>
<protein>
    <recommendedName>
        <fullName evidence="5">Tyr recombinase domain-containing protein</fullName>
    </recommendedName>
</protein>
<dbReference type="Proteomes" id="UP000069241">
    <property type="component" value="Chromosome"/>
</dbReference>
<dbReference type="PROSITE" id="PS51898">
    <property type="entry name" value="TYR_RECOMBINASE"/>
    <property type="match status" value="1"/>
</dbReference>
<dbReference type="STRING" id="44742.AXF13_15400"/>
<dbReference type="GO" id="GO:0006310">
    <property type="term" value="P:DNA recombination"/>
    <property type="evidence" value="ECO:0007669"/>
    <property type="project" value="UniProtKB-KW"/>
</dbReference>
<name>A0A120KMM9_9BACT</name>